<evidence type="ECO:0000313" key="3">
    <source>
        <dbReference type="Proteomes" id="UP000269115"/>
    </source>
</evidence>
<sequence>MSGMNVSGQVMVQEPSGSGFSAHVYPTLLDAAIQLLRVMIRRAADDQQAMAQIESAVAELISEERHDLDMEMATERRRRGEEP</sequence>
<name>A0A9X8EKH0_PSEPU</name>
<dbReference type="RefSeq" id="WP_260328911.1">
    <property type="nucleotide sequence ID" value="NZ_RJUR01000011.1"/>
</dbReference>
<evidence type="ECO:0000313" key="2">
    <source>
        <dbReference type="EMBL" id="ROQ53623.1"/>
    </source>
</evidence>
<dbReference type="AlphaFoldDB" id="A0A9X8EKH0"/>
<comment type="caution">
    <text evidence="2">The sequence shown here is derived from an EMBL/GenBank/DDBJ whole genome shotgun (WGS) entry which is preliminary data.</text>
</comment>
<gene>
    <name evidence="2" type="ORF">EDF85_1387</name>
</gene>
<evidence type="ECO:0000256" key="1">
    <source>
        <dbReference type="SAM" id="MobiDB-lite"/>
    </source>
</evidence>
<dbReference type="EMBL" id="RJUR01000011">
    <property type="protein sequence ID" value="ROQ53623.1"/>
    <property type="molecule type" value="Genomic_DNA"/>
</dbReference>
<accession>A0A9X8EKH0</accession>
<proteinExistence type="predicted"/>
<organism evidence="2 3">
    <name type="scientific">Pseudomonas putida</name>
    <name type="common">Arthrobacter siderocapsulatus</name>
    <dbReference type="NCBI Taxonomy" id="303"/>
    <lineage>
        <taxon>Bacteria</taxon>
        <taxon>Pseudomonadati</taxon>
        <taxon>Pseudomonadota</taxon>
        <taxon>Gammaproteobacteria</taxon>
        <taxon>Pseudomonadales</taxon>
        <taxon>Pseudomonadaceae</taxon>
        <taxon>Pseudomonas</taxon>
    </lineage>
</organism>
<protein>
    <submittedName>
        <fullName evidence="2">Uncharacterized protein</fullName>
    </submittedName>
</protein>
<feature type="region of interest" description="Disordered" evidence="1">
    <location>
        <begin position="64"/>
        <end position="83"/>
    </location>
</feature>
<dbReference type="Proteomes" id="UP000269115">
    <property type="component" value="Unassembled WGS sequence"/>
</dbReference>
<reference evidence="2 3" key="1">
    <citation type="submission" date="2018-11" db="EMBL/GenBank/DDBJ databases">
        <title>Genomic analyses of the natural microbiome of Caenorhabditis elegans.</title>
        <authorList>
            <person name="Samuel B."/>
        </authorList>
    </citation>
    <scope>NUCLEOTIDE SEQUENCE [LARGE SCALE GENOMIC DNA]</scope>
    <source>
        <strain evidence="2 3">BIGb0473</strain>
    </source>
</reference>